<evidence type="ECO:0000256" key="2">
    <source>
        <dbReference type="ARBA" id="ARBA00010897"/>
    </source>
</evidence>
<comment type="pathway">
    <text evidence="1 9">Cofactor biosynthesis; NAD(+) biosynthesis; nicotinate D-ribonucleotide from nicotinate: step 1/1.</text>
</comment>
<dbReference type="GO" id="GO:0005829">
    <property type="term" value="C:cytosol"/>
    <property type="evidence" value="ECO:0007669"/>
    <property type="project" value="TreeGrafter"/>
</dbReference>
<keyword evidence="6 9" id="KW-0662">Pyridine nucleotide biosynthesis</keyword>
<gene>
    <name evidence="12" type="primary">pncB</name>
    <name evidence="12" type="ORF">COT27_00010</name>
</gene>
<keyword evidence="4" id="KW-0597">Phosphoprotein</keyword>
<dbReference type="PIRSF" id="PIRSF000484">
    <property type="entry name" value="NAPRT"/>
    <property type="match status" value="1"/>
</dbReference>
<dbReference type="UniPathway" id="UPA00253">
    <property type="reaction ID" value="UER00457"/>
</dbReference>
<evidence type="ECO:0000256" key="7">
    <source>
        <dbReference type="ARBA" id="ARBA00022679"/>
    </source>
</evidence>
<dbReference type="InterPro" id="IPR036068">
    <property type="entry name" value="Nicotinate_pribotase-like_C"/>
</dbReference>
<comment type="similarity">
    <text evidence="2 9">Belongs to the NAPRTase family.</text>
</comment>
<protein>
    <recommendedName>
        <fullName evidence="3 9">Nicotinate phosphoribosyltransferase</fullName>
        <ecNumber evidence="3 9">6.3.4.21</ecNumber>
    </recommendedName>
</protein>
<dbReference type="InterPro" id="IPR041619">
    <property type="entry name" value="NAPRTase_C"/>
</dbReference>
<name>A0A2M6XTR9_9BACT</name>
<dbReference type="SUPFAM" id="SSF51690">
    <property type="entry name" value="Nicotinate/Quinolinate PRTase C-terminal domain-like"/>
    <property type="match status" value="1"/>
</dbReference>
<dbReference type="InterPro" id="IPR013785">
    <property type="entry name" value="Aldolase_TIM"/>
</dbReference>
<dbReference type="Pfam" id="PF17767">
    <property type="entry name" value="NAPRTase_N"/>
    <property type="match status" value="1"/>
</dbReference>
<evidence type="ECO:0000256" key="6">
    <source>
        <dbReference type="ARBA" id="ARBA00022642"/>
    </source>
</evidence>
<dbReference type="EC" id="6.3.4.21" evidence="3 9"/>
<dbReference type="PANTHER" id="PTHR11098:SF1">
    <property type="entry name" value="NICOTINATE PHOSPHORIBOSYLTRANSFERASE"/>
    <property type="match status" value="1"/>
</dbReference>
<dbReference type="InterPro" id="IPR040727">
    <property type="entry name" value="NAPRTase_N"/>
</dbReference>
<dbReference type="GO" id="GO:0034355">
    <property type="term" value="P:NAD+ biosynthetic process via the salvage pathway"/>
    <property type="evidence" value="ECO:0007669"/>
    <property type="project" value="TreeGrafter"/>
</dbReference>
<keyword evidence="7 9" id="KW-0808">Transferase</keyword>
<dbReference type="InterPro" id="IPR007229">
    <property type="entry name" value="Nic_PRibTrfase-Fam"/>
</dbReference>
<keyword evidence="5 9" id="KW-0436">Ligase</keyword>
<dbReference type="GO" id="GO:0004516">
    <property type="term" value="F:nicotinate phosphoribosyltransferase activity"/>
    <property type="evidence" value="ECO:0007669"/>
    <property type="project" value="UniProtKB-UniRule"/>
</dbReference>
<evidence type="ECO:0000256" key="8">
    <source>
        <dbReference type="ARBA" id="ARBA00048668"/>
    </source>
</evidence>
<evidence type="ECO:0000313" key="13">
    <source>
        <dbReference type="Proteomes" id="UP000230586"/>
    </source>
</evidence>
<evidence type="ECO:0000256" key="1">
    <source>
        <dbReference type="ARBA" id="ARBA00004952"/>
    </source>
</evidence>
<dbReference type="AlphaFoldDB" id="A0A2M6XTR9"/>
<comment type="catalytic activity">
    <reaction evidence="8 9">
        <text>5-phospho-alpha-D-ribose 1-diphosphate + nicotinate + ATP + H2O = nicotinate beta-D-ribonucleotide + ADP + phosphate + diphosphate</text>
        <dbReference type="Rhea" id="RHEA:36163"/>
        <dbReference type="ChEBI" id="CHEBI:15377"/>
        <dbReference type="ChEBI" id="CHEBI:30616"/>
        <dbReference type="ChEBI" id="CHEBI:32544"/>
        <dbReference type="ChEBI" id="CHEBI:33019"/>
        <dbReference type="ChEBI" id="CHEBI:43474"/>
        <dbReference type="ChEBI" id="CHEBI:57502"/>
        <dbReference type="ChEBI" id="CHEBI:58017"/>
        <dbReference type="ChEBI" id="CHEBI:456216"/>
        <dbReference type="EC" id="6.3.4.21"/>
    </reaction>
</comment>
<evidence type="ECO:0000259" key="11">
    <source>
        <dbReference type="Pfam" id="PF17956"/>
    </source>
</evidence>
<accession>A0A2M6XTR9</accession>
<dbReference type="EMBL" id="PEXX01000001">
    <property type="protein sequence ID" value="PIU11020.1"/>
    <property type="molecule type" value="Genomic_DNA"/>
</dbReference>
<evidence type="ECO:0000259" key="10">
    <source>
        <dbReference type="Pfam" id="PF17767"/>
    </source>
</evidence>
<dbReference type="InterPro" id="IPR006405">
    <property type="entry name" value="Nic_PRibTrfase_pncB"/>
</dbReference>
<feature type="domain" description="Nicotinate phosphoribosyltransferase N-terminal" evidence="10">
    <location>
        <begin position="18"/>
        <end position="137"/>
    </location>
</feature>
<sequence>MLKLQHHFFLPEYINVFDLDQIYMTSSMWHDTGMKDTWATFDLLVRNMPKNRNFLVFTGLEEMVLGLKHFKFSDEQIRILLKWKLISKKFAWYLKKIKFSGDVKAMPEGTFFFPGEPILRLTAPLIEGNLLTAFLITSLTSNTIFSSKAIRSVIAAKPLNIGCTSPNRGHSFESAFKCQRSSFIAGGVGVPSPIVRTKFNIPLGDNTTAAYHAFINFYPSEKEAMTAVAKHAKINLSLMIDTYNYRRGIKNAIEIGHEFSKAGKILKVIVDSGDLCANAVMVKKELVKAKLKNVKIVVVSNLDEFKIKKLMQRKIPADRFIVNTETLTSSDDPKMEAVYKISEIIKPDGTIVNKMKLSPGKMSLPGRKQVYRKIVNKKLQQDIIGLEGEKKLGTPLLRPIFKKGKLIYNLSSVLTIRDYVQKQLKYLPKKYLAIDKTYQYPVKVSSRLNKLVVETKQEIQNQAA</sequence>
<reference evidence="13" key="1">
    <citation type="submission" date="2017-09" db="EMBL/GenBank/DDBJ databases">
        <title>Depth-based differentiation of microbial function through sediment-hosted aquifers and enrichment of novel symbionts in the deep terrestrial subsurface.</title>
        <authorList>
            <person name="Probst A.J."/>
            <person name="Ladd B."/>
            <person name="Jarett J.K."/>
            <person name="Geller-Mcgrath D.E."/>
            <person name="Sieber C.M.K."/>
            <person name="Emerson J.B."/>
            <person name="Anantharaman K."/>
            <person name="Thomas B.C."/>
            <person name="Malmstrom R."/>
            <person name="Stieglmeier M."/>
            <person name="Klingl A."/>
            <person name="Woyke T."/>
            <person name="Ryan C.M."/>
            <person name="Banfield J.F."/>
        </authorList>
    </citation>
    <scope>NUCLEOTIDE SEQUENCE [LARGE SCALE GENOMIC DNA]</scope>
</reference>
<evidence type="ECO:0000313" key="12">
    <source>
        <dbReference type="EMBL" id="PIU11020.1"/>
    </source>
</evidence>
<feature type="domain" description="Nicotinate phosphoribosyltransferase C-terminal" evidence="11">
    <location>
        <begin position="394"/>
        <end position="451"/>
    </location>
</feature>
<comment type="PTM">
    <text evidence="9">Transiently phosphorylated on a His residue during the reaction cycle. Phosphorylation strongly increases the affinity for substrates and increases the rate of nicotinate D-ribonucleotide production. Dephosphorylation regenerates the low-affinity form of the enzyme, leading to product release.</text>
</comment>
<comment type="caution">
    <text evidence="12">The sequence shown here is derived from an EMBL/GenBank/DDBJ whole genome shotgun (WGS) entry which is preliminary data.</text>
</comment>
<evidence type="ECO:0000256" key="4">
    <source>
        <dbReference type="ARBA" id="ARBA00022553"/>
    </source>
</evidence>
<keyword evidence="12" id="KW-0328">Glycosyltransferase</keyword>
<dbReference type="PANTHER" id="PTHR11098">
    <property type="entry name" value="NICOTINATE PHOSPHORIBOSYLTRANSFERASE"/>
    <property type="match status" value="1"/>
</dbReference>
<evidence type="ECO:0000256" key="9">
    <source>
        <dbReference type="RuleBase" id="RU365100"/>
    </source>
</evidence>
<dbReference type="NCBIfam" id="TIGR01513">
    <property type="entry name" value="NAPRTase_put"/>
    <property type="match status" value="1"/>
</dbReference>
<comment type="function">
    <text evidence="9">Catalyzes the first step in the biosynthesis of NAD from nicotinic acid, the ATP-dependent synthesis of beta-nicotinate D-ribonucleotide from nicotinate and 5-phospho-D-ribose 1-phosphate.</text>
</comment>
<dbReference type="GO" id="GO:0016757">
    <property type="term" value="F:glycosyltransferase activity"/>
    <property type="evidence" value="ECO:0007669"/>
    <property type="project" value="UniProtKB-KW"/>
</dbReference>
<dbReference type="Proteomes" id="UP000230586">
    <property type="component" value="Unassembled WGS sequence"/>
</dbReference>
<organism evidence="12 13">
    <name type="scientific">Candidatus Kuenenbacteria bacterium CG08_land_8_20_14_0_20_37_23</name>
    <dbReference type="NCBI Taxonomy" id="1974617"/>
    <lineage>
        <taxon>Bacteria</taxon>
        <taxon>Candidatus Kueneniibacteriota</taxon>
    </lineage>
</organism>
<dbReference type="Gene3D" id="3.20.140.10">
    <property type="entry name" value="nicotinate phosphoribosyltransferase"/>
    <property type="match status" value="3"/>
</dbReference>
<dbReference type="SUPFAM" id="SSF54675">
    <property type="entry name" value="Nicotinate/Quinolinate PRTase N-terminal domain-like"/>
    <property type="match status" value="1"/>
</dbReference>
<evidence type="ECO:0000256" key="3">
    <source>
        <dbReference type="ARBA" id="ARBA00013236"/>
    </source>
</evidence>
<dbReference type="Pfam" id="PF17956">
    <property type="entry name" value="NAPRTase_C"/>
    <property type="match status" value="1"/>
</dbReference>
<dbReference type="Gene3D" id="3.20.20.70">
    <property type="entry name" value="Aldolase class I"/>
    <property type="match status" value="1"/>
</dbReference>
<proteinExistence type="inferred from homology"/>
<evidence type="ECO:0000256" key="5">
    <source>
        <dbReference type="ARBA" id="ARBA00022598"/>
    </source>
</evidence>